<dbReference type="SMART" id="SM00355">
    <property type="entry name" value="ZnF_C2H2"/>
    <property type="match status" value="2"/>
</dbReference>
<protein>
    <submittedName>
        <fullName evidence="13">Uncharacterized protein</fullName>
    </submittedName>
</protein>
<evidence type="ECO:0000256" key="1">
    <source>
        <dbReference type="ARBA" id="ARBA00004123"/>
    </source>
</evidence>
<dbReference type="Gene3D" id="4.10.240.10">
    <property type="entry name" value="Zn(2)-C6 fungal-type DNA-binding domain"/>
    <property type="match status" value="1"/>
</dbReference>
<dbReference type="Pfam" id="PF00172">
    <property type="entry name" value="Zn_clus"/>
    <property type="match status" value="1"/>
</dbReference>
<evidence type="ECO:0000259" key="11">
    <source>
        <dbReference type="PROSITE" id="PS50048"/>
    </source>
</evidence>
<dbReference type="GO" id="GO:0005634">
    <property type="term" value="C:nucleus"/>
    <property type="evidence" value="ECO:0007669"/>
    <property type="project" value="UniProtKB-SubCell"/>
</dbReference>
<dbReference type="CDD" id="cd00067">
    <property type="entry name" value="GAL4"/>
    <property type="match status" value="1"/>
</dbReference>
<evidence type="ECO:0000313" key="14">
    <source>
        <dbReference type="Proteomes" id="UP001149074"/>
    </source>
</evidence>
<dbReference type="GO" id="GO:0008270">
    <property type="term" value="F:zinc ion binding"/>
    <property type="evidence" value="ECO:0007669"/>
    <property type="project" value="UniProtKB-KW"/>
</dbReference>
<evidence type="ECO:0000256" key="8">
    <source>
        <dbReference type="ARBA" id="ARBA00023163"/>
    </source>
</evidence>
<dbReference type="InterPro" id="IPR051059">
    <property type="entry name" value="VerF-like"/>
</dbReference>
<sequence>MSAANAISSPETNKCDKPLSTSGNYQCIVCSRQYKRREHLHRHLASHTSERHFRCESCAGAFQRADVLKRHTRTCDGQPSRAGARRRACDRCVRQKKACSGGQPSCTACSKKKILCVYSAPESGKTTIQTEPRASFPTSNVLLGQHGSNSIFPFGITGPESAELGTGLFDNLLCQSLLDDSSSSWENYLHLMSTSQVQVPCQTSDAHCLPFLHRFTSNTGLVASFECGTQEQREQIASMLELGSSDMVPNTESSSLSSLSQVFSPPLLENLSDPSTVDCIPHNWLSDPLSLKTHEILLLVEEVVRIKPRNSSVTLDWSPTLKNACLQFFSPRNLRRCLEFYWSIWHPNVNIIHRPSFDAVSAKPALLAAMALMGACVSPDMPDNEDARMYLNCVEEIVFIDNDFNSDLSYSSSCSLAHHRSKIQILQAAYIVCLYQNWEGCESSKCRVRRHRFATLVSTARDIGIATATHLDYTCLSRAEFQWKEYSAREEIIRLFTWTFLLDTAFVIFNNLPPRMLFKEMNMHFSTPETCFQAETSDQCYQQILIHLPVGSPYWNLSFRRAFEALSKDYNSPTTCTSIANLGPLNMFALASAIHSQIFQYRSSLSTYHSLSPIRNTLHNWRDAWQAFVLSPASSIPPHVLVLEADLNPRNMWKRNGFYRNCAEYWLLASLMADRLAMSDTLSNATPALAHNSALDPILDKYDQTSMRQINDLITGFQSFQL</sequence>
<dbReference type="EMBL" id="JAPQKI010000004">
    <property type="protein sequence ID" value="KAJ5103941.1"/>
    <property type="molecule type" value="Genomic_DNA"/>
</dbReference>
<evidence type="ECO:0000313" key="13">
    <source>
        <dbReference type="EMBL" id="KAJ5103941.1"/>
    </source>
</evidence>
<proteinExistence type="predicted"/>
<evidence type="ECO:0000256" key="9">
    <source>
        <dbReference type="ARBA" id="ARBA00023242"/>
    </source>
</evidence>
<accession>A0A9W9FP99</accession>
<keyword evidence="14" id="KW-1185">Reference proteome</keyword>
<evidence type="ECO:0000256" key="6">
    <source>
        <dbReference type="ARBA" id="ARBA00023015"/>
    </source>
</evidence>
<dbReference type="GO" id="GO:0006351">
    <property type="term" value="P:DNA-templated transcription"/>
    <property type="evidence" value="ECO:0007669"/>
    <property type="project" value="InterPro"/>
</dbReference>
<evidence type="ECO:0000256" key="2">
    <source>
        <dbReference type="ARBA" id="ARBA00022723"/>
    </source>
</evidence>
<dbReference type="OrthoDB" id="654211at2759"/>
<dbReference type="PROSITE" id="PS00028">
    <property type="entry name" value="ZINC_FINGER_C2H2_1"/>
    <property type="match status" value="1"/>
</dbReference>
<feature type="domain" description="Zn(2)-C6 fungal-type" evidence="11">
    <location>
        <begin position="88"/>
        <end position="118"/>
    </location>
</feature>
<dbReference type="GO" id="GO:0000785">
    <property type="term" value="C:chromatin"/>
    <property type="evidence" value="ECO:0007669"/>
    <property type="project" value="TreeGrafter"/>
</dbReference>
<dbReference type="GO" id="GO:0000978">
    <property type="term" value="F:RNA polymerase II cis-regulatory region sequence-specific DNA binding"/>
    <property type="evidence" value="ECO:0007669"/>
    <property type="project" value="InterPro"/>
</dbReference>
<reference evidence="13" key="1">
    <citation type="submission" date="2022-11" db="EMBL/GenBank/DDBJ databases">
        <authorList>
            <person name="Petersen C."/>
        </authorList>
    </citation>
    <scope>NUCLEOTIDE SEQUENCE</scope>
    <source>
        <strain evidence="13">IBT 30761</strain>
    </source>
</reference>
<dbReference type="InterPro" id="IPR036236">
    <property type="entry name" value="Znf_C2H2_sf"/>
</dbReference>
<keyword evidence="8" id="KW-0804">Transcription</keyword>
<dbReference type="GO" id="GO:0000981">
    <property type="term" value="F:DNA-binding transcription factor activity, RNA polymerase II-specific"/>
    <property type="evidence" value="ECO:0007669"/>
    <property type="project" value="InterPro"/>
</dbReference>
<dbReference type="Gene3D" id="3.30.160.60">
    <property type="entry name" value="Classic Zinc Finger"/>
    <property type="match status" value="1"/>
</dbReference>
<evidence type="ECO:0000256" key="7">
    <source>
        <dbReference type="ARBA" id="ARBA00023125"/>
    </source>
</evidence>
<dbReference type="Pfam" id="PF04082">
    <property type="entry name" value="Fungal_trans"/>
    <property type="match status" value="1"/>
</dbReference>
<dbReference type="CDD" id="cd12148">
    <property type="entry name" value="fungal_TF_MHR"/>
    <property type="match status" value="1"/>
</dbReference>
<comment type="subcellular location">
    <subcellularLocation>
        <location evidence="1">Nucleus</location>
    </subcellularLocation>
</comment>
<organism evidence="13 14">
    <name type="scientific">Penicillium argentinense</name>
    <dbReference type="NCBI Taxonomy" id="1131581"/>
    <lineage>
        <taxon>Eukaryota</taxon>
        <taxon>Fungi</taxon>
        <taxon>Dikarya</taxon>
        <taxon>Ascomycota</taxon>
        <taxon>Pezizomycotina</taxon>
        <taxon>Eurotiomycetes</taxon>
        <taxon>Eurotiomycetidae</taxon>
        <taxon>Eurotiales</taxon>
        <taxon>Aspergillaceae</taxon>
        <taxon>Penicillium</taxon>
    </lineage>
</organism>
<dbReference type="SMART" id="SM00066">
    <property type="entry name" value="GAL4"/>
    <property type="match status" value="1"/>
</dbReference>
<dbReference type="PROSITE" id="PS50157">
    <property type="entry name" value="ZINC_FINGER_C2H2_2"/>
    <property type="match status" value="2"/>
</dbReference>
<comment type="caution">
    <text evidence="13">The sequence shown here is derived from an EMBL/GenBank/DDBJ whole genome shotgun (WGS) entry which is preliminary data.</text>
</comment>
<feature type="domain" description="C2H2-type" evidence="12">
    <location>
        <begin position="53"/>
        <end position="80"/>
    </location>
</feature>
<keyword evidence="2" id="KW-0479">Metal-binding</keyword>
<keyword evidence="9" id="KW-0539">Nucleus</keyword>
<keyword evidence="3" id="KW-0677">Repeat</keyword>
<dbReference type="SUPFAM" id="SSF57701">
    <property type="entry name" value="Zn2/Cys6 DNA-binding domain"/>
    <property type="match status" value="1"/>
</dbReference>
<dbReference type="Proteomes" id="UP001149074">
    <property type="component" value="Unassembled WGS sequence"/>
</dbReference>
<evidence type="ECO:0000256" key="3">
    <source>
        <dbReference type="ARBA" id="ARBA00022737"/>
    </source>
</evidence>
<dbReference type="PANTHER" id="PTHR40626:SF3">
    <property type="entry name" value="TRANSCRIPTION FACTOR WITH C2H2 AND ZN(2)-CYS(6) DNA BINDING DOMAIN (EUROFUNG)-RELATED"/>
    <property type="match status" value="1"/>
</dbReference>
<keyword evidence="7" id="KW-0238">DNA-binding</keyword>
<dbReference type="SUPFAM" id="SSF57667">
    <property type="entry name" value="beta-beta-alpha zinc fingers"/>
    <property type="match status" value="1"/>
</dbReference>
<dbReference type="InterPro" id="IPR007219">
    <property type="entry name" value="XnlR_reg_dom"/>
</dbReference>
<dbReference type="InterPro" id="IPR013087">
    <property type="entry name" value="Znf_C2H2_type"/>
</dbReference>
<evidence type="ECO:0000256" key="5">
    <source>
        <dbReference type="ARBA" id="ARBA00022833"/>
    </source>
</evidence>
<dbReference type="InterPro" id="IPR036864">
    <property type="entry name" value="Zn2-C6_fun-type_DNA-bd_sf"/>
</dbReference>
<dbReference type="InterPro" id="IPR001138">
    <property type="entry name" value="Zn2Cys6_DnaBD"/>
</dbReference>
<feature type="domain" description="C2H2-type" evidence="12">
    <location>
        <begin position="25"/>
        <end position="52"/>
    </location>
</feature>
<gene>
    <name evidence="13" type="ORF">N7532_004470</name>
</gene>
<evidence type="ECO:0000256" key="4">
    <source>
        <dbReference type="ARBA" id="ARBA00022771"/>
    </source>
</evidence>
<evidence type="ECO:0000259" key="12">
    <source>
        <dbReference type="PROSITE" id="PS50157"/>
    </source>
</evidence>
<reference evidence="13" key="2">
    <citation type="journal article" date="2023" name="IMA Fungus">
        <title>Comparative genomic study of the Penicillium genus elucidates a diverse pangenome and 15 lateral gene transfer events.</title>
        <authorList>
            <person name="Petersen C."/>
            <person name="Sorensen T."/>
            <person name="Nielsen M.R."/>
            <person name="Sondergaard T.E."/>
            <person name="Sorensen J.L."/>
            <person name="Fitzpatrick D.A."/>
            <person name="Frisvad J.C."/>
            <person name="Nielsen K.L."/>
        </authorList>
    </citation>
    <scope>NUCLEOTIDE SEQUENCE</scope>
    <source>
        <strain evidence="13">IBT 30761</strain>
    </source>
</reference>
<dbReference type="AlphaFoldDB" id="A0A9W9FP99"/>
<dbReference type="RefSeq" id="XP_056477321.1">
    <property type="nucleotide sequence ID" value="XM_056616964.1"/>
</dbReference>
<keyword evidence="5" id="KW-0862">Zinc</keyword>
<dbReference type="GeneID" id="81355943"/>
<dbReference type="PROSITE" id="PS50048">
    <property type="entry name" value="ZN2_CY6_FUNGAL_2"/>
    <property type="match status" value="1"/>
</dbReference>
<name>A0A9W9FP99_9EURO</name>
<dbReference type="PANTHER" id="PTHR40626">
    <property type="entry name" value="MIP31509P"/>
    <property type="match status" value="1"/>
</dbReference>
<keyword evidence="6" id="KW-0805">Transcription regulation</keyword>
<keyword evidence="4 10" id="KW-0863">Zinc-finger</keyword>
<evidence type="ECO:0000256" key="10">
    <source>
        <dbReference type="PROSITE-ProRule" id="PRU00042"/>
    </source>
</evidence>